<keyword evidence="1" id="KW-0378">Hydrolase</keyword>
<sequence length="335" mass="35428">MATLRVDPDYQQATAAYAGIVAPVPQDAAALRRLNDAAIAAVVGKVPVPERTVTETTLQYTSADGTPLTLHRFTPNPAQTTANTTSGSSSPQPAVFYLHGGGLVSGSVALFRQDIMRYAASTNLSILAPAYRLAPAHPFPTPLHDVYAALEYLRDHGRGHGIDAARLAVMGVSAGGGLAAGVALAARDRGLAPPIARLVLVCPMLDDRTRIADADPRAAHLTWTGRKNEIGWAAYLGRDAGVEGTDVSPWAAPARAADVSGLPPTYLDVGGLDLFRDESLAFAARLARANVDVELHLYPGVPHAWEWLAVGAPVTRRAMENRARALMDLQAQRLS</sequence>
<dbReference type="SUPFAM" id="SSF53474">
    <property type="entry name" value="alpha/beta-Hydrolases"/>
    <property type="match status" value="1"/>
</dbReference>
<reference evidence="4" key="1">
    <citation type="journal article" date="2023" name="Mol. Phylogenet. Evol.">
        <title>Genome-scale phylogeny and comparative genomics of the fungal order Sordariales.</title>
        <authorList>
            <person name="Hensen N."/>
            <person name="Bonometti L."/>
            <person name="Westerberg I."/>
            <person name="Brannstrom I.O."/>
            <person name="Guillou S."/>
            <person name="Cros-Aarteil S."/>
            <person name="Calhoun S."/>
            <person name="Haridas S."/>
            <person name="Kuo A."/>
            <person name="Mondo S."/>
            <person name="Pangilinan J."/>
            <person name="Riley R."/>
            <person name="LaButti K."/>
            <person name="Andreopoulos B."/>
            <person name="Lipzen A."/>
            <person name="Chen C."/>
            <person name="Yan M."/>
            <person name="Daum C."/>
            <person name="Ng V."/>
            <person name="Clum A."/>
            <person name="Steindorff A."/>
            <person name="Ohm R.A."/>
            <person name="Martin F."/>
            <person name="Silar P."/>
            <person name="Natvig D.O."/>
            <person name="Lalanne C."/>
            <person name="Gautier V."/>
            <person name="Ament-Velasquez S.L."/>
            <person name="Kruys A."/>
            <person name="Hutchinson M.I."/>
            <person name="Powell A.J."/>
            <person name="Barry K."/>
            <person name="Miller A.N."/>
            <person name="Grigoriev I.V."/>
            <person name="Debuchy R."/>
            <person name="Gladieux P."/>
            <person name="Hiltunen Thoren M."/>
            <person name="Johannesson H."/>
        </authorList>
    </citation>
    <scope>NUCLEOTIDE SEQUENCE</scope>
    <source>
        <strain evidence="4">CBS 123565</strain>
    </source>
</reference>
<evidence type="ECO:0000256" key="1">
    <source>
        <dbReference type="ARBA" id="ARBA00022801"/>
    </source>
</evidence>
<dbReference type="Gene3D" id="3.40.50.1820">
    <property type="entry name" value="alpha/beta hydrolase"/>
    <property type="match status" value="1"/>
</dbReference>
<name>A0AAN6UNS5_9PEZI</name>
<dbReference type="EMBL" id="MU853404">
    <property type="protein sequence ID" value="KAK4136303.1"/>
    <property type="molecule type" value="Genomic_DNA"/>
</dbReference>
<organism evidence="4 5">
    <name type="scientific">Trichocladium antarcticum</name>
    <dbReference type="NCBI Taxonomy" id="1450529"/>
    <lineage>
        <taxon>Eukaryota</taxon>
        <taxon>Fungi</taxon>
        <taxon>Dikarya</taxon>
        <taxon>Ascomycota</taxon>
        <taxon>Pezizomycotina</taxon>
        <taxon>Sordariomycetes</taxon>
        <taxon>Sordariomycetidae</taxon>
        <taxon>Sordariales</taxon>
        <taxon>Chaetomiaceae</taxon>
        <taxon>Trichocladium</taxon>
    </lineage>
</organism>
<feature type="domain" description="Alpha/beta hydrolase fold-3" evidence="3">
    <location>
        <begin position="95"/>
        <end position="305"/>
    </location>
</feature>
<dbReference type="AlphaFoldDB" id="A0AAN6UNS5"/>
<evidence type="ECO:0000313" key="5">
    <source>
        <dbReference type="Proteomes" id="UP001304895"/>
    </source>
</evidence>
<evidence type="ECO:0000256" key="2">
    <source>
        <dbReference type="SAM" id="MobiDB-lite"/>
    </source>
</evidence>
<feature type="compositionally biased region" description="Low complexity" evidence="2">
    <location>
        <begin position="74"/>
        <end position="85"/>
    </location>
</feature>
<proteinExistence type="predicted"/>
<dbReference type="PANTHER" id="PTHR48081:SF8">
    <property type="entry name" value="ALPHA_BETA HYDROLASE FOLD-3 DOMAIN-CONTAINING PROTEIN-RELATED"/>
    <property type="match status" value="1"/>
</dbReference>
<accession>A0AAN6UNS5</accession>
<feature type="region of interest" description="Disordered" evidence="2">
    <location>
        <begin position="70"/>
        <end position="90"/>
    </location>
</feature>
<protein>
    <recommendedName>
        <fullName evidence="3">Alpha/beta hydrolase fold-3 domain-containing protein</fullName>
    </recommendedName>
</protein>
<comment type="caution">
    <text evidence="4">The sequence shown here is derived from an EMBL/GenBank/DDBJ whole genome shotgun (WGS) entry which is preliminary data.</text>
</comment>
<dbReference type="Pfam" id="PF07859">
    <property type="entry name" value="Abhydrolase_3"/>
    <property type="match status" value="1"/>
</dbReference>
<dbReference type="PANTHER" id="PTHR48081">
    <property type="entry name" value="AB HYDROLASE SUPERFAMILY PROTEIN C4A8.06C"/>
    <property type="match status" value="1"/>
</dbReference>
<dbReference type="InterPro" id="IPR013094">
    <property type="entry name" value="AB_hydrolase_3"/>
</dbReference>
<evidence type="ECO:0000259" key="3">
    <source>
        <dbReference type="Pfam" id="PF07859"/>
    </source>
</evidence>
<dbReference type="Proteomes" id="UP001304895">
    <property type="component" value="Unassembled WGS sequence"/>
</dbReference>
<evidence type="ECO:0000313" key="4">
    <source>
        <dbReference type="EMBL" id="KAK4136303.1"/>
    </source>
</evidence>
<reference evidence="4" key="2">
    <citation type="submission" date="2023-05" db="EMBL/GenBank/DDBJ databases">
        <authorList>
            <consortium name="Lawrence Berkeley National Laboratory"/>
            <person name="Steindorff A."/>
            <person name="Hensen N."/>
            <person name="Bonometti L."/>
            <person name="Westerberg I."/>
            <person name="Brannstrom I.O."/>
            <person name="Guillou S."/>
            <person name="Cros-Aarteil S."/>
            <person name="Calhoun S."/>
            <person name="Haridas S."/>
            <person name="Kuo A."/>
            <person name="Mondo S."/>
            <person name="Pangilinan J."/>
            <person name="Riley R."/>
            <person name="Labutti K."/>
            <person name="Andreopoulos B."/>
            <person name="Lipzen A."/>
            <person name="Chen C."/>
            <person name="Yanf M."/>
            <person name="Daum C."/>
            <person name="Ng V."/>
            <person name="Clum A."/>
            <person name="Ohm R."/>
            <person name="Martin F."/>
            <person name="Silar P."/>
            <person name="Natvig D."/>
            <person name="Lalanne C."/>
            <person name="Gautier V."/>
            <person name="Ament-Velasquez S.L."/>
            <person name="Kruys A."/>
            <person name="Hutchinson M.I."/>
            <person name="Powell A.J."/>
            <person name="Barry K."/>
            <person name="Miller A.N."/>
            <person name="Grigoriev I.V."/>
            <person name="Debuchy R."/>
            <person name="Gladieux P."/>
            <person name="Thoren M.H."/>
            <person name="Johannesson H."/>
        </authorList>
    </citation>
    <scope>NUCLEOTIDE SEQUENCE</scope>
    <source>
        <strain evidence="4">CBS 123565</strain>
    </source>
</reference>
<dbReference type="InterPro" id="IPR050300">
    <property type="entry name" value="GDXG_lipolytic_enzyme"/>
</dbReference>
<dbReference type="GO" id="GO:0016787">
    <property type="term" value="F:hydrolase activity"/>
    <property type="evidence" value="ECO:0007669"/>
    <property type="project" value="UniProtKB-KW"/>
</dbReference>
<gene>
    <name evidence="4" type="ORF">BT67DRAFT_375908</name>
</gene>
<keyword evidence="5" id="KW-1185">Reference proteome</keyword>
<dbReference type="InterPro" id="IPR029058">
    <property type="entry name" value="AB_hydrolase_fold"/>
</dbReference>